<feature type="transmembrane region" description="Helical" evidence="2">
    <location>
        <begin position="45"/>
        <end position="62"/>
    </location>
</feature>
<reference evidence="3" key="1">
    <citation type="submission" date="2022-08" db="EMBL/GenBank/DDBJ databases">
        <title>Genome sequencing of Nocardioides sp. STR2.</title>
        <authorList>
            <person name="So Y."/>
        </authorList>
    </citation>
    <scope>NUCLEOTIDE SEQUENCE</scope>
    <source>
        <strain evidence="3">STR2</strain>
    </source>
</reference>
<feature type="region of interest" description="Disordered" evidence="1">
    <location>
        <begin position="324"/>
        <end position="384"/>
    </location>
</feature>
<dbReference type="EMBL" id="JAPPUX010000004">
    <property type="protein sequence ID" value="MCY4727515.1"/>
    <property type="molecule type" value="Genomic_DNA"/>
</dbReference>
<keyword evidence="2" id="KW-0472">Membrane</keyword>
<feature type="transmembrane region" description="Helical" evidence="2">
    <location>
        <begin position="69"/>
        <end position="91"/>
    </location>
</feature>
<evidence type="ECO:0000256" key="2">
    <source>
        <dbReference type="SAM" id="Phobius"/>
    </source>
</evidence>
<protein>
    <submittedName>
        <fullName evidence="3">Uncharacterized protein</fullName>
    </submittedName>
</protein>
<proteinExistence type="predicted"/>
<keyword evidence="2" id="KW-1133">Transmembrane helix</keyword>
<accession>A0ABT4CEX5</accession>
<keyword evidence="2" id="KW-0812">Transmembrane</keyword>
<name>A0ABT4CEX5_9ACTN</name>
<evidence type="ECO:0000313" key="4">
    <source>
        <dbReference type="Proteomes" id="UP001074726"/>
    </source>
</evidence>
<organism evidence="3 4">
    <name type="scientific">Nocardioides pini</name>
    <dbReference type="NCBI Taxonomy" id="2975053"/>
    <lineage>
        <taxon>Bacteria</taxon>
        <taxon>Bacillati</taxon>
        <taxon>Actinomycetota</taxon>
        <taxon>Actinomycetes</taxon>
        <taxon>Propionibacteriales</taxon>
        <taxon>Nocardioidaceae</taxon>
        <taxon>Nocardioides</taxon>
    </lineage>
</organism>
<sequence>MGDVRTSLRALAHPGAVLALVVLVVNDHVLKEAWPGFVTGKLSDVAGLVIAPLLLGVLLTLLRAPHAAALALAATGIGFAFCKTSAVGAAVTSDVWSLFGTPTMIRADVTDLFALPALYGAWQIHRAAALDHGADWRRTVSVALGIALLPVGVLATSATSCDEWRGFTEVAVVVGDFPGAPHGEETRLAAYDESGWVTIDGRGRFDRPAVSVSGERDYAGDQQRVCVEDRCWRIVGGDAVDYSSDGGRSWDREGALTGADRDAIIEEEGDEECGNPLPVRATDLAAVDMDGVVQVVASLERGGVWRRNHDGTWTILTIDTLGELVDRDRPPPPVVTELDAPRSPEDPDPSVPAETPTPGCPSPAQRTVTPNPLNGPPTTYDVCP</sequence>
<feature type="transmembrane region" description="Helical" evidence="2">
    <location>
        <begin position="7"/>
        <end position="25"/>
    </location>
</feature>
<dbReference type="Proteomes" id="UP001074726">
    <property type="component" value="Unassembled WGS sequence"/>
</dbReference>
<evidence type="ECO:0000313" key="3">
    <source>
        <dbReference type="EMBL" id="MCY4727515.1"/>
    </source>
</evidence>
<gene>
    <name evidence="3" type="ORF">NYO98_14605</name>
</gene>
<dbReference type="RefSeq" id="WP_268112471.1">
    <property type="nucleotide sequence ID" value="NZ_JAPPUX010000004.1"/>
</dbReference>
<keyword evidence="4" id="KW-1185">Reference proteome</keyword>
<evidence type="ECO:0000256" key="1">
    <source>
        <dbReference type="SAM" id="MobiDB-lite"/>
    </source>
</evidence>
<comment type="caution">
    <text evidence="3">The sequence shown here is derived from an EMBL/GenBank/DDBJ whole genome shotgun (WGS) entry which is preliminary data.</text>
</comment>